<dbReference type="EMBL" id="JARKIE010001302">
    <property type="protein sequence ID" value="KAJ7603312.1"/>
    <property type="molecule type" value="Genomic_DNA"/>
</dbReference>
<dbReference type="Proteomes" id="UP001221757">
    <property type="component" value="Unassembled WGS sequence"/>
</dbReference>
<keyword evidence="3" id="KW-1185">Reference proteome</keyword>
<name>A0AAD7AY95_MYCRO</name>
<sequence length="335" mass="35652">MAPRRLTLATVHCSITKFCASSSQPSSLTSYPRVSAAASHSSRPRASPSPDFGRDTAKLIHGPPTHILVAVSQFLASGERRVVAHIACMLIPPPPERVAPQSITCRGWWSMMQTSPMCCVATVLCGQCSALSTQPVSSAFCYAKRVPLALESLATFATSCEGPAPAPAPAALPSAKALQLPWRAGTRICAPPAAGDEGKRKEKRVPRSSGSSFEVGALSASPVQCKCRILGLGRPSLNILVIWALLGIVTYSGPIKQQFTEPAPHPVYAQSPVQWDAYAASDTGLDVYASSEFVAPVEGYVGDECAAYKRLEAEEHVEDLGGYRRHPELQSNSRP</sequence>
<comment type="caution">
    <text evidence="2">The sequence shown here is derived from an EMBL/GenBank/DDBJ whole genome shotgun (WGS) entry which is preliminary data.</text>
</comment>
<proteinExistence type="predicted"/>
<gene>
    <name evidence="2" type="ORF">B0H17DRAFT_1222499</name>
</gene>
<accession>A0AAD7AY95</accession>
<evidence type="ECO:0000313" key="3">
    <source>
        <dbReference type="Proteomes" id="UP001221757"/>
    </source>
</evidence>
<dbReference type="AlphaFoldDB" id="A0AAD7AY95"/>
<evidence type="ECO:0000313" key="2">
    <source>
        <dbReference type="EMBL" id="KAJ7603312.1"/>
    </source>
</evidence>
<evidence type="ECO:0000256" key="1">
    <source>
        <dbReference type="SAM" id="MobiDB-lite"/>
    </source>
</evidence>
<organism evidence="2 3">
    <name type="scientific">Mycena rosella</name>
    <name type="common">Pink bonnet</name>
    <name type="synonym">Agaricus rosellus</name>
    <dbReference type="NCBI Taxonomy" id="1033263"/>
    <lineage>
        <taxon>Eukaryota</taxon>
        <taxon>Fungi</taxon>
        <taxon>Dikarya</taxon>
        <taxon>Basidiomycota</taxon>
        <taxon>Agaricomycotina</taxon>
        <taxon>Agaricomycetes</taxon>
        <taxon>Agaricomycetidae</taxon>
        <taxon>Agaricales</taxon>
        <taxon>Marasmiineae</taxon>
        <taxon>Mycenaceae</taxon>
        <taxon>Mycena</taxon>
    </lineage>
</organism>
<protein>
    <submittedName>
        <fullName evidence="2">Uncharacterized protein</fullName>
    </submittedName>
</protein>
<feature type="region of interest" description="Disordered" evidence="1">
    <location>
        <begin position="191"/>
        <end position="214"/>
    </location>
</feature>
<reference evidence="2" key="1">
    <citation type="submission" date="2023-03" db="EMBL/GenBank/DDBJ databases">
        <title>Massive genome expansion in bonnet fungi (Mycena s.s.) driven by repeated elements and novel gene families across ecological guilds.</title>
        <authorList>
            <consortium name="Lawrence Berkeley National Laboratory"/>
            <person name="Harder C.B."/>
            <person name="Miyauchi S."/>
            <person name="Viragh M."/>
            <person name="Kuo A."/>
            <person name="Thoen E."/>
            <person name="Andreopoulos B."/>
            <person name="Lu D."/>
            <person name="Skrede I."/>
            <person name="Drula E."/>
            <person name="Henrissat B."/>
            <person name="Morin E."/>
            <person name="Kohler A."/>
            <person name="Barry K."/>
            <person name="LaButti K."/>
            <person name="Morin E."/>
            <person name="Salamov A."/>
            <person name="Lipzen A."/>
            <person name="Mereny Z."/>
            <person name="Hegedus B."/>
            <person name="Baldrian P."/>
            <person name="Stursova M."/>
            <person name="Weitz H."/>
            <person name="Taylor A."/>
            <person name="Grigoriev I.V."/>
            <person name="Nagy L.G."/>
            <person name="Martin F."/>
            <person name="Kauserud H."/>
        </authorList>
    </citation>
    <scope>NUCLEOTIDE SEQUENCE</scope>
    <source>
        <strain evidence="2">CBHHK067</strain>
    </source>
</reference>